<proteinExistence type="predicted"/>
<evidence type="ECO:0000313" key="2">
    <source>
        <dbReference type="EMBL" id="KAG6527157.1"/>
    </source>
</evidence>
<dbReference type="InterPro" id="IPR046960">
    <property type="entry name" value="PPR_At4g14850-like_plant"/>
</dbReference>
<evidence type="ECO:0008006" key="4">
    <source>
        <dbReference type="Google" id="ProtNLM"/>
    </source>
</evidence>
<dbReference type="EMBL" id="JACMSC010000003">
    <property type="protein sequence ID" value="KAG6527157.1"/>
    <property type="molecule type" value="Genomic_DNA"/>
</dbReference>
<evidence type="ECO:0000256" key="1">
    <source>
        <dbReference type="PROSITE-ProRule" id="PRU00708"/>
    </source>
</evidence>
<dbReference type="GO" id="GO:0009451">
    <property type="term" value="P:RNA modification"/>
    <property type="evidence" value="ECO:0007669"/>
    <property type="project" value="InterPro"/>
</dbReference>
<dbReference type="Pfam" id="PF01535">
    <property type="entry name" value="PPR"/>
    <property type="match status" value="2"/>
</dbReference>
<name>A0A8J5HTQ0_ZINOF</name>
<dbReference type="InterPro" id="IPR002885">
    <property type="entry name" value="PPR_rpt"/>
</dbReference>
<gene>
    <name evidence="2" type="ORF">ZIOFF_009251</name>
</gene>
<feature type="repeat" description="PPR" evidence="1">
    <location>
        <begin position="144"/>
        <end position="178"/>
    </location>
</feature>
<accession>A0A8J5HTQ0</accession>
<protein>
    <recommendedName>
        <fullName evidence="4">Pentatricopeptide repeat-containing protein</fullName>
    </recommendedName>
</protein>
<dbReference type="Proteomes" id="UP000734854">
    <property type="component" value="Unassembled WGS sequence"/>
</dbReference>
<dbReference type="PANTHER" id="PTHR47926">
    <property type="entry name" value="PENTATRICOPEPTIDE REPEAT-CONTAINING PROTEIN"/>
    <property type="match status" value="1"/>
</dbReference>
<dbReference type="OrthoDB" id="1731741at2759"/>
<evidence type="ECO:0000313" key="3">
    <source>
        <dbReference type="Proteomes" id="UP000734854"/>
    </source>
</evidence>
<dbReference type="NCBIfam" id="TIGR00756">
    <property type="entry name" value="PPR"/>
    <property type="match status" value="3"/>
</dbReference>
<dbReference type="Pfam" id="PF12854">
    <property type="entry name" value="PPR_1"/>
    <property type="match status" value="1"/>
</dbReference>
<reference evidence="2 3" key="1">
    <citation type="submission" date="2020-08" db="EMBL/GenBank/DDBJ databases">
        <title>Plant Genome Project.</title>
        <authorList>
            <person name="Zhang R.-G."/>
        </authorList>
    </citation>
    <scope>NUCLEOTIDE SEQUENCE [LARGE SCALE GENOMIC DNA]</scope>
    <source>
        <tissue evidence="2">Rhizome</tissue>
    </source>
</reference>
<comment type="caution">
    <text evidence="2">The sequence shown here is derived from an EMBL/GenBank/DDBJ whole genome shotgun (WGS) entry which is preliminary data.</text>
</comment>
<feature type="repeat" description="PPR" evidence="1">
    <location>
        <begin position="252"/>
        <end position="282"/>
    </location>
</feature>
<sequence>MAFVAAQGIIPLYAAALDDFSADRNLPALRRVHSRLLVLGLARHRFLRSKLCAAYACCSRLADARRLLRLCPRPSTFLFNSFLRAETPRTALLLFRHMVSHRSPAPDGASFASALRHTAALPSLRLGCTIHAVAITAGILLDPDPLVRNSLITMYSKCGDLASARRVFDGMSRRSVASWTAMISLCGAHGRAPDAVALFGRMVEEIGEAGLDGPAMTAVLAACAKGGPAEAEFGRRVFEMMRDRRLGGVLPGVEHYTCMVDLFGRAGRVEEAEALIEEMDGEPDEAMWAALLGACREHGRLDVAERVADHFYGGFRFSPISPRLPQTLH</sequence>
<dbReference type="PROSITE" id="PS51375">
    <property type="entry name" value="PPR"/>
    <property type="match status" value="2"/>
</dbReference>
<dbReference type="GO" id="GO:0003723">
    <property type="term" value="F:RNA binding"/>
    <property type="evidence" value="ECO:0007669"/>
    <property type="project" value="InterPro"/>
</dbReference>
<keyword evidence="3" id="KW-1185">Reference proteome</keyword>
<organism evidence="2 3">
    <name type="scientific">Zingiber officinale</name>
    <name type="common">Ginger</name>
    <name type="synonym">Amomum zingiber</name>
    <dbReference type="NCBI Taxonomy" id="94328"/>
    <lineage>
        <taxon>Eukaryota</taxon>
        <taxon>Viridiplantae</taxon>
        <taxon>Streptophyta</taxon>
        <taxon>Embryophyta</taxon>
        <taxon>Tracheophyta</taxon>
        <taxon>Spermatophyta</taxon>
        <taxon>Magnoliopsida</taxon>
        <taxon>Liliopsida</taxon>
        <taxon>Zingiberales</taxon>
        <taxon>Zingiberaceae</taxon>
        <taxon>Zingiber</taxon>
    </lineage>
</organism>
<dbReference type="AlphaFoldDB" id="A0A8J5HTQ0"/>